<reference evidence="2" key="1">
    <citation type="submission" date="2016-04" db="EMBL/GenBank/DDBJ databases">
        <authorList>
            <person name="Nguyen H.D."/>
            <person name="Samba Siva P."/>
            <person name="Cullis J."/>
            <person name="Levesque C.A."/>
            <person name="Hambleton S."/>
        </authorList>
    </citation>
    <scope>NUCLEOTIDE SEQUENCE</scope>
    <source>
        <strain evidence="2">DAOMC 236422</strain>
    </source>
</reference>
<gene>
    <name evidence="2" type="ORF">A4X09_0g1819</name>
</gene>
<organism evidence="2 3">
    <name type="scientific">Tilletia walkeri</name>
    <dbReference type="NCBI Taxonomy" id="117179"/>
    <lineage>
        <taxon>Eukaryota</taxon>
        <taxon>Fungi</taxon>
        <taxon>Dikarya</taxon>
        <taxon>Basidiomycota</taxon>
        <taxon>Ustilaginomycotina</taxon>
        <taxon>Exobasidiomycetes</taxon>
        <taxon>Tilletiales</taxon>
        <taxon>Tilletiaceae</taxon>
        <taxon>Tilletia</taxon>
    </lineage>
</organism>
<evidence type="ECO:0000313" key="2">
    <source>
        <dbReference type="EMBL" id="KAE8270508.1"/>
    </source>
</evidence>
<evidence type="ECO:0000256" key="1">
    <source>
        <dbReference type="SAM" id="MobiDB-lite"/>
    </source>
</evidence>
<dbReference type="AlphaFoldDB" id="A0A8X7T748"/>
<keyword evidence="3" id="KW-1185">Reference proteome</keyword>
<proteinExistence type="predicted"/>
<feature type="region of interest" description="Disordered" evidence="1">
    <location>
        <begin position="1"/>
        <end position="149"/>
    </location>
</feature>
<evidence type="ECO:0000313" key="3">
    <source>
        <dbReference type="Proteomes" id="UP000078113"/>
    </source>
</evidence>
<feature type="compositionally biased region" description="Basic and acidic residues" evidence="1">
    <location>
        <begin position="11"/>
        <end position="25"/>
    </location>
</feature>
<dbReference type="Proteomes" id="UP000078113">
    <property type="component" value="Unassembled WGS sequence"/>
</dbReference>
<accession>A0A8X7T748</accession>
<protein>
    <submittedName>
        <fullName evidence="2">Uncharacterized protein</fullName>
    </submittedName>
</protein>
<sequence length="149" mass="16568">MSYTATVEQGSKMENHSVEKTDRSRSSRRGLGTARWTAIDYVGMTERESRCQDQRKGPRDHRNDQPLRQGKDSATTKRTEASGVGGPGGQMDGIDMKPDQGSGQWVRGQDPPPTRRFRGQDSHASPQPVTTIELGPEDTRTWRNKARSG</sequence>
<reference evidence="2" key="2">
    <citation type="journal article" date="2019" name="IMA Fungus">
        <title>Genome sequencing and comparison of five Tilletia species to identify candidate genes for the detection of regulated species infecting wheat.</title>
        <authorList>
            <person name="Nguyen H.D.T."/>
            <person name="Sultana T."/>
            <person name="Kesanakurti P."/>
            <person name="Hambleton S."/>
        </authorList>
    </citation>
    <scope>NUCLEOTIDE SEQUENCE</scope>
    <source>
        <strain evidence="2">DAOMC 236422</strain>
    </source>
</reference>
<feature type="compositionally biased region" description="Basic and acidic residues" evidence="1">
    <location>
        <begin position="45"/>
        <end position="80"/>
    </location>
</feature>
<comment type="caution">
    <text evidence="2">The sequence shown here is derived from an EMBL/GenBank/DDBJ whole genome shotgun (WGS) entry which is preliminary data.</text>
</comment>
<dbReference type="EMBL" id="LWDG02000047">
    <property type="protein sequence ID" value="KAE8270508.1"/>
    <property type="molecule type" value="Genomic_DNA"/>
</dbReference>
<name>A0A8X7T748_9BASI</name>